<proteinExistence type="predicted"/>
<organism evidence="1 2">
    <name type="scientific">Pleuronectes platessa</name>
    <name type="common">European plaice</name>
    <dbReference type="NCBI Taxonomy" id="8262"/>
    <lineage>
        <taxon>Eukaryota</taxon>
        <taxon>Metazoa</taxon>
        <taxon>Chordata</taxon>
        <taxon>Craniata</taxon>
        <taxon>Vertebrata</taxon>
        <taxon>Euteleostomi</taxon>
        <taxon>Actinopterygii</taxon>
        <taxon>Neopterygii</taxon>
        <taxon>Teleostei</taxon>
        <taxon>Neoteleostei</taxon>
        <taxon>Acanthomorphata</taxon>
        <taxon>Carangaria</taxon>
        <taxon>Pleuronectiformes</taxon>
        <taxon>Pleuronectoidei</taxon>
        <taxon>Pleuronectidae</taxon>
        <taxon>Pleuronectes</taxon>
    </lineage>
</organism>
<keyword evidence="2" id="KW-1185">Reference proteome</keyword>
<protein>
    <submittedName>
        <fullName evidence="1">Uncharacterized protein</fullName>
    </submittedName>
</protein>
<reference evidence="1" key="1">
    <citation type="submission" date="2020-03" db="EMBL/GenBank/DDBJ databases">
        <authorList>
            <person name="Weist P."/>
        </authorList>
    </citation>
    <scope>NUCLEOTIDE SEQUENCE</scope>
</reference>
<gene>
    <name evidence="1" type="ORF">PLEPLA_LOCUS35848</name>
</gene>
<name>A0A9N7VC76_PLEPL</name>
<evidence type="ECO:0000313" key="2">
    <source>
        <dbReference type="Proteomes" id="UP001153269"/>
    </source>
</evidence>
<dbReference type="EMBL" id="CADEAL010003968">
    <property type="protein sequence ID" value="CAB1448189.1"/>
    <property type="molecule type" value="Genomic_DNA"/>
</dbReference>
<accession>A0A9N7VC76</accession>
<sequence>MRDGGVGDLFLAHYPLRQQTSPWAAAKRTVLSRSHRQPQPERCPALLILINTPSFKLAHSHSPVSSSDGQAVCQVCPYPGDMPGVMEHSRLAPAMRGEETPARPQNNFRGRQRGSPAVVCVTLAGCLPSPLGKAGRPNFVFTC</sequence>
<comment type="caution">
    <text evidence="1">The sequence shown here is derived from an EMBL/GenBank/DDBJ whole genome shotgun (WGS) entry which is preliminary data.</text>
</comment>
<evidence type="ECO:0000313" key="1">
    <source>
        <dbReference type="EMBL" id="CAB1448189.1"/>
    </source>
</evidence>
<dbReference type="Proteomes" id="UP001153269">
    <property type="component" value="Unassembled WGS sequence"/>
</dbReference>
<dbReference type="AlphaFoldDB" id="A0A9N7VC76"/>